<dbReference type="EMBL" id="CP117167">
    <property type="protein sequence ID" value="WCT13391.1"/>
    <property type="molecule type" value="Genomic_DNA"/>
</dbReference>
<keyword evidence="2" id="KW-0902">Two-component regulatory system</keyword>
<feature type="DNA-binding region" description="OmpR/PhoB-type" evidence="5">
    <location>
        <begin position="131"/>
        <end position="228"/>
    </location>
</feature>
<dbReference type="PROSITE" id="PS51755">
    <property type="entry name" value="OMPR_PHOB"/>
    <property type="match status" value="1"/>
</dbReference>
<dbReference type="Gene3D" id="1.10.10.10">
    <property type="entry name" value="Winged helix-like DNA-binding domain superfamily/Winged helix DNA-binding domain"/>
    <property type="match status" value="1"/>
</dbReference>
<dbReference type="Proteomes" id="UP001216139">
    <property type="component" value="Chromosome"/>
</dbReference>
<dbReference type="InterPro" id="IPR001789">
    <property type="entry name" value="Sig_transdc_resp-reg_receiver"/>
</dbReference>
<accession>A0ABY7TAN2</accession>
<evidence type="ECO:0000256" key="3">
    <source>
        <dbReference type="ARBA" id="ARBA00023125"/>
    </source>
</evidence>
<dbReference type="InterPro" id="IPR011006">
    <property type="entry name" value="CheY-like_superfamily"/>
</dbReference>
<evidence type="ECO:0000313" key="9">
    <source>
        <dbReference type="Proteomes" id="UP001216139"/>
    </source>
</evidence>
<feature type="domain" description="OmpR/PhoB-type" evidence="7">
    <location>
        <begin position="131"/>
        <end position="228"/>
    </location>
</feature>
<proteinExistence type="predicted"/>
<keyword evidence="1 4" id="KW-0597">Phosphoprotein</keyword>
<dbReference type="Gene3D" id="3.40.50.2300">
    <property type="match status" value="1"/>
</dbReference>
<evidence type="ECO:0000259" key="6">
    <source>
        <dbReference type="PROSITE" id="PS50110"/>
    </source>
</evidence>
<protein>
    <submittedName>
        <fullName evidence="8">Response regulator transcription factor</fullName>
    </submittedName>
</protein>
<dbReference type="SUPFAM" id="SSF52172">
    <property type="entry name" value="CheY-like"/>
    <property type="match status" value="1"/>
</dbReference>
<dbReference type="Pfam" id="PF00486">
    <property type="entry name" value="Trans_reg_C"/>
    <property type="match status" value="1"/>
</dbReference>
<sequence>MKIKILLAEDDNDLGQLLRQYLALNGFDATRVFNGREARERLAVEAFDIVVLDVMMPEEDGLTAAEALKQAHPNLPFLFVTARKSREDVLAGLKLGADDYITKPFDADELILRINNILKRTNRAALSSKPVEQLQIGRFSFEPEGLQLKNGEQVQLMTQRESDLLLYLYQRDGQLVKREQILQELWKENDFFKGRSMDVFVTRLRKYLAADPGITIESVRGIGYRFLFPNKF</sequence>
<evidence type="ECO:0000256" key="4">
    <source>
        <dbReference type="PROSITE-ProRule" id="PRU00169"/>
    </source>
</evidence>
<evidence type="ECO:0000256" key="1">
    <source>
        <dbReference type="ARBA" id="ARBA00022553"/>
    </source>
</evidence>
<dbReference type="PANTHER" id="PTHR48111:SF40">
    <property type="entry name" value="PHOSPHATE REGULON TRANSCRIPTIONAL REGULATORY PROTEIN PHOB"/>
    <property type="match status" value="1"/>
</dbReference>
<dbReference type="SMART" id="SM00862">
    <property type="entry name" value="Trans_reg_C"/>
    <property type="match status" value="1"/>
</dbReference>
<evidence type="ECO:0000313" key="8">
    <source>
        <dbReference type="EMBL" id="WCT13391.1"/>
    </source>
</evidence>
<organism evidence="8 9">
    <name type="scientific">Mucilaginibacter jinjuensis</name>
    <dbReference type="NCBI Taxonomy" id="1176721"/>
    <lineage>
        <taxon>Bacteria</taxon>
        <taxon>Pseudomonadati</taxon>
        <taxon>Bacteroidota</taxon>
        <taxon>Sphingobacteriia</taxon>
        <taxon>Sphingobacteriales</taxon>
        <taxon>Sphingobacteriaceae</taxon>
        <taxon>Mucilaginibacter</taxon>
    </lineage>
</organism>
<gene>
    <name evidence="8" type="ORF">PQO05_05515</name>
</gene>
<keyword evidence="9" id="KW-1185">Reference proteome</keyword>
<dbReference type="InterPro" id="IPR039420">
    <property type="entry name" value="WalR-like"/>
</dbReference>
<evidence type="ECO:0000256" key="2">
    <source>
        <dbReference type="ARBA" id="ARBA00023012"/>
    </source>
</evidence>
<evidence type="ECO:0000256" key="5">
    <source>
        <dbReference type="PROSITE-ProRule" id="PRU01091"/>
    </source>
</evidence>
<reference evidence="8 9" key="1">
    <citation type="submission" date="2023-02" db="EMBL/GenBank/DDBJ databases">
        <title>Genome sequence of Mucilaginibacter jinjuensis strain KACC 16571.</title>
        <authorList>
            <person name="Kim S."/>
            <person name="Heo J."/>
            <person name="Kwon S.-W."/>
        </authorList>
    </citation>
    <scope>NUCLEOTIDE SEQUENCE [LARGE SCALE GENOMIC DNA]</scope>
    <source>
        <strain evidence="8 9">KACC 16571</strain>
    </source>
</reference>
<dbReference type="RefSeq" id="WP_273631676.1">
    <property type="nucleotide sequence ID" value="NZ_CP117167.1"/>
</dbReference>
<dbReference type="Gene3D" id="6.10.250.690">
    <property type="match status" value="1"/>
</dbReference>
<dbReference type="CDD" id="cd00383">
    <property type="entry name" value="trans_reg_C"/>
    <property type="match status" value="1"/>
</dbReference>
<dbReference type="InterPro" id="IPR036388">
    <property type="entry name" value="WH-like_DNA-bd_sf"/>
</dbReference>
<dbReference type="PROSITE" id="PS50110">
    <property type="entry name" value="RESPONSE_REGULATORY"/>
    <property type="match status" value="1"/>
</dbReference>
<dbReference type="SMART" id="SM00448">
    <property type="entry name" value="REC"/>
    <property type="match status" value="1"/>
</dbReference>
<feature type="modified residue" description="4-aspartylphosphate" evidence="4">
    <location>
        <position position="53"/>
    </location>
</feature>
<dbReference type="CDD" id="cd17574">
    <property type="entry name" value="REC_OmpR"/>
    <property type="match status" value="1"/>
</dbReference>
<dbReference type="InterPro" id="IPR001867">
    <property type="entry name" value="OmpR/PhoB-type_DNA-bd"/>
</dbReference>
<name>A0ABY7TAN2_9SPHI</name>
<keyword evidence="3 5" id="KW-0238">DNA-binding</keyword>
<dbReference type="Pfam" id="PF00072">
    <property type="entry name" value="Response_reg"/>
    <property type="match status" value="1"/>
</dbReference>
<evidence type="ECO:0000259" key="7">
    <source>
        <dbReference type="PROSITE" id="PS51755"/>
    </source>
</evidence>
<dbReference type="PANTHER" id="PTHR48111">
    <property type="entry name" value="REGULATOR OF RPOS"/>
    <property type="match status" value="1"/>
</dbReference>
<feature type="domain" description="Response regulatory" evidence="6">
    <location>
        <begin position="4"/>
        <end position="118"/>
    </location>
</feature>